<evidence type="ECO:0000256" key="1">
    <source>
        <dbReference type="SAM" id="Coils"/>
    </source>
</evidence>
<dbReference type="EMBL" id="CAJOBR010033980">
    <property type="protein sequence ID" value="CAF5005279.1"/>
    <property type="molecule type" value="Genomic_DNA"/>
</dbReference>
<gene>
    <name evidence="4" type="ORF">QYT958_LOCUS38554</name>
</gene>
<dbReference type="AlphaFoldDB" id="A0A822AHC0"/>
<comment type="caution">
    <text evidence="4">The sequence shown here is derived from an EMBL/GenBank/DDBJ whole genome shotgun (WGS) entry which is preliminary data.</text>
</comment>
<keyword evidence="1" id="KW-0175">Coiled coil</keyword>
<proteinExistence type="predicted"/>
<evidence type="ECO:0000256" key="3">
    <source>
        <dbReference type="SAM" id="Phobius"/>
    </source>
</evidence>
<name>A0A822AHC0_9BILA</name>
<keyword evidence="3" id="KW-0472">Membrane</keyword>
<keyword evidence="3" id="KW-1133">Transmembrane helix</keyword>
<organism evidence="4 5">
    <name type="scientific">Rotaria socialis</name>
    <dbReference type="NCBI Taxonomy" id="392032"/>
    <lineage>
        <taxon>Eukaryota</taxon>
        <taxon>Metazoa</taxon>
        <taxon>Spiralia</taxon>
        <taxon>Gnathifera</taxon>
        <taxon>Rotifera</taxon>
        <taxon>Eurotatoria</taxon>
        <taxon>Bdelloidea</taxon>
        <taxon>Philodinida</taxon>
        <taxon>Philodinidae</taxon>
        <taxon>Rotaria</taxon>
    </lineage>
</organism>
<feature type="compositionally biased region" description="Polar residues" evidence="2">
    <location>
        <begin position="162"/>
        <end position="183"/>
    </location>
</feature>
<feature type="region of interest" description="Disordered" evidence="2">
    <location>
        <begin position="141"/>
        <end position="192"/>
    </location>
</feature>
<reference evidence="4" key="1">
    <citation type="submission" date="2021-02" db="EMBL/GenBank/DDBJ databases">
        <authorList>
            <person name="Nowell W R."/>
        </authorList>
    </citation>
    <scope>NUCLEOTIDE SEQUENCE</scope>
</reference>
<evidence type="ECO:0000313" key="4">
    <source>
        <dbReference type="EMBL" id="CAF5005279.1"/>
    </source>
</evidence>
<dbReference type="Proteomes" id="UP000663848">
    <property type="component" value="Unassembled WGS sequence"/>
</dbReference>
<evidence type="ECO:0000256" key="2">
    <source>
        <dbReference type="SAM" id="MobiDB-lite"/>
    </source>
</evidence>
<protein>
    <submittedName>
        <fullName evidence="4">Uncharacterized protein</fullName>
    </submittedName>
</protein>
<evidence type="ECO:0000313" key="5">
    <source>
        <dbReference type="Proteomes" id="UP000663848"/>
    </source>
</evidence>
<feature type="transmembrane region" description="Helical" evidence="3">
    <location>
        <begin position="21"/>
        <end position="43"/>
    </location>
</feature>
<feature type="non-terminal residue" evidence="4">
    <location>
        <position position="192"/>
    </location>
</feature>
<feature type="coiled-coil region" evidence="1">
    <location>
        <begin position="46"/>
        <end position="92"/>
    </location>
</feature>
<accession>A0A822AHC0</accession>
<keyword evidence="3" id="KW-0812">Transmembrane</keyword>
<sequence length="192" mass="22004">MSQIACKNQIKKCICLRIKRIFFILQVLAILTNILSFLSLQLLQKLFELQQKFQQLSIQLSELSKNKPGFPLPLLQNEYECLSKLIAQKKQEMLIVQKEIQDAHTKLKQQSANPTPTPAQMMSNGPTVVQNTDQSRLTQWTKQSAIGGQRASMFPPPGLTQKDWQTDNNDPNENWDHPQTNESNNNNNNNQM</sequence>